<gene>
    <name evidence="3" type="ORF">DWB68_07945</name>
</gene>
<dbReference type="PRINTS" id="PR00081">
    <property type="entry name" value="GDHRDH"/>
</dbReference>
<dbReference type="InterPro" id="IPR036291">
    <property type="entry name" value="NAD(P)-bd_dom_sf"/>
</dbReference>
<dbReference type="EMBL" id="QQXK01000013">
    <property type="protein sequence ID" value="RII42318.1"/>
    <property type="molecule type" value="Genomic_DNA"/>
</dbReference>
<feature type="domain" description="Ketoreductase" evidence="2">
    <location>
        <begin position="10"/>
        <end position="190"/>
    </location>
</feature>
<evidence type="ECO:0000256" key="1">
    <source>
        <dbReference type="ARBA" id="ARBA00006484"/>
    </source>
</evidence>
<dbReference type="GO" id="GO:0047560">
    <property type="term" value="F:3-dehydrosphinganine reductase activity"/>
    <property type="evidence" value="ECO:0007669"/>
    <property type="project" value="TreeGrafter"/>
</dbReference>
<reference evidence="3 4" key="1">
    <citation type="submission" date="2018-07" db="EMBL/GenBank/DDBJ databases">
        <title>Arthrobacter sp. nov., isolated from raw cow's milk with high bacterial count.</title>
        <authorList>
            <person name="Hahne J."/>
            <person name="Isele D."/>
            <person name="Lipski A."/>
        </authorList>
    </citation>
    <scope>NUCLEOTIDE SEQUENCE [LARGE SCALE GENOMIC DNA]</scope>
    <source>
        <strain evidence="3 4">JZ R-35</strain>
    </source>
</reference>
<dbReference type="InterPro" id="IPR057326">
    <property type="entry name" value="KR_dom"/>
</dbReference>
<dbReference type="GO" id="GO:0030148">
    <property type="term" value="P:sphingolipid biosynthetic process"/>
    <property type="evidence" value="ECO:0007669"/>
    <property type="project" value="TreeGrafter"/>
</dbReference>
<dbReference type="RefSeq" id="WP_119424610.1">
    <property type="nucleotide sequence ID" value="NZ_QQXK01000013.1"/>
</dbReference>
<dbReference type="AlphaFoldDB" id="A0A399J9V7"/>
<dbReference type="Proteomes" id="UP000265419">
    <property type="component" value="Unassembled WGS sequence"/>
</dbReference>
<comment type="similarity">
    <text evidence="1">Belongs to the short-chain dehydrogenases/reductases (SDR) family.</text>
</comment>
<dbReference type="Pfam" id="PF00106">
    <property type="entry name" value="adh_short"/>
    <property type="match status" value="1"/>
</dbReference>
<dbReference type="SUPFAM" id="SSF51735">
    <property type="entry name" value="NAD(P)-binding Rossmann-fold domains"/>
    <property type="match status" value="1"/>
</dbReference>
<proteinExistence type="inferred from homology"/>
<organism evidence="3 4">
    <name type="scientific">Galactobacter valiniphilus</name>
    <dbReference type="NCBI Taxonomy" id="2676122"/>
    <lineage>
        <taxon>Bacteria</taxon>
        <taxon>Bacillati</taxon>
        <taxon>Actinomycetota</taxon>
        <taxon>Actinomycetes</taxon>
        <taxon>Micrococcales</taxon>
        <taxon>Micrococcaceae</taxon>
        <taxon>Galactobacter</taxon>
    </lineage>
</organism>
<dbReference type="GO" id="GO:0016020">
    <property type="term" value="C:membrane"/>
    <property type="evidence" value="ECO:0007669"/>
    <property type="project" value="GOC"/>
</dbReference>
<dbReference type="PANTHER" id="PTHR43550">
    <property type="entry name" value="3-KETODIHYDROSPHINGOSINE REDUCTASE"/>
    <property type="match status" value="1"/>
</dbReference>
<dbReference type="PROSITE" id="PS00061">
    <property type="entry name" value="ADH_SHORT"/>
    <property type="match status" value="1"/>
</dbReference>
<dbReference type="SMART" id="SM00822">
    <property type="entry name" value="PKS_KR"/>
    <property type="match status" value="1"/>
</dbReference>
<accession>A0A399J9V7</accession>
<dbReference type="Gene3D" id="3.40.50.720">
    <property type="entry name" value="NAD(P)-binding Rossmann-like Domain"/>
    <property type="match status" value="1"/>
</dbReference>
<evidence type="ECO:0000313" key="3">
    <source>
        <dbReference type="EMBL" id="RII42318.1"/>
    </source>
</evidence>
<dbReference type="GO" id="GO:0006666">
    <property type="term" value="P:3-keto-sphinganine metabolic process"/>
    <property type="evidence" value="ECO:0007669"/>
    <property type="project" value="TreeGrafter"/>
</dbReference>
<dbReference type="PANTHER" id="PTHR43550:SF3">
    <property type="entry name" value="3-KETODIHYDROSPHINGOSINE REDUCTASE"/>
    <property type="match status" value="1"/>
</dbReference>
<dbReference type="InterPro" id="IPR020904">
    <property type="entry name" value="Sc_DH/Rdtase_CS"/>
</dbReference>
<evidence type="ECO:0000313" key="4">
    <source>
        <dbReference type="Proteomes" id="UP000265419"/>
    </source>
</evidence>
<evidence type="ECO:0000259" key="2">
    <source>
        <dbReference type="SMART" id="SM00822"/>
    </source>
</evidence>
<keyword evidence="4" id="KW-1185">Reference proteome</keyword>
<dbReference type="InterPro" id="IPR002347">
    <property type="entry name" value="SDR_fam"/>
</dbReference>
<comment type="caution">
    <text evidence="3">The sequence shown here is derived from an EMBL/GenBank/DDBJ whole genome shotgun (WGS) entry which is preliminary data.</text>
</comment>
<sequence>MPTRHPTPPRLAFLIGGSEGIGLATARALAARGTSVVLFGRSPAKLEAALSSLGTAGARHAAHALDVRDRAGTEAVLGEALALHGTPQLVLVTAGFARAAWFGEDEVGLAEDIIAVNLLGSMNVARALLPALRTAGTGRLILTSSLAGLVAVPGYTAYSAAKFGVLGFADALRREIHRDGLRVSVLCPPNTRTPGFAAENVDKPAEVLASEEKVRTLSAEDVAEAMLRALPRPPRLIVPGADSRLAALAVRLFPALGDAILRRK</sequence>
<protein>
    <submittedName>
        <fullName evidence="3">SDR family NAD(P)-dependent oxidoreductase</fullName>
    </submittedName>
</protein>
<name>A0A399J9V7_9MICC</name>